<gene>
    <name evidence="5" type="ORF">SAMN04488117_108128</name>
</gene>
<keyword evidence="1 2" id="KW-0597">Phosphoprotein</keyword>
<evidence type="ECO:0000256" key="1">
    <source>
        <dbReference type="ARBA" id="ARBA00022553"/>
    </source>
</evidence>
<dbReference type="OrthoDB" id="7326651at2"/>
<sequence>MRILAVDDDPYILELLPMIALKAGFSKVSTAPSGAAALDLLKNSEIPFECLLLDINMPEMDGIELCTHVRAIPSYRKTPIVMLTAMKEREYIDRAFEAGATDYASKPFDIVELRTRLRLAKELMVARKSNLHTSGESLPQSPSVGSGTPSPLSEAVMIEGIKNLVDERALENYLKQLSRAGLGGSHIFAVKIHQIEAIHARASVAEFSYALTEVIDAISNALGTTSYLMSYVGHGAYIVVSNGPRFESSEEVEANIQTILDEKNSEYDNGDPLDIEVSAGNPLQPNTSVALLIQETFARAIARAEARVEEKKNGPRPINIHSTYGVPK</sequence>
<dbReference type="EMBL" id="FNBL01000008">
    <property type="protein sequence ID" value="SDF88875.1"/>
    <property type="molecule type" value="Genomic_DNA"/>
</dbReference>
<dbReference type="GO" id="GO:0000160">
    <property type="term" value="P:phosphorelay signal transduction system"/>
    <property type="evidence" value="ECO:0007669"/>
    <property type="project" value="InterPro"/>
</dbReference>
<dbReference type="AlphaFoldDB" id="A0A1G7PRM0"/>
<reference evidence="5 6" key="1">
    <citation type="submission" date="2016-10" db="EMBL/GenBank/DDBJ databases">
        <authorList>
            <person name="de Groot N.N."/>
        </authorList>
    </citation>
    <scope>NUCLEOTIDE SEQUENCE [LARGE SCALE GENOMIC DNA]</scope>
    <source>
        <strain evidence="5 6">DSM 27375</strain>
    </source>
</reference>
<evidence type="ECO:0000256" key="3">
    <source>
        <dbReference type="SAM" id="MobiDB-lite"/>
    </source>
</evidence>
<dbReference type="InterPro" id="IPR001789">
    <property type="entry name" value="Sig_transdc_resp-reg_receiver"/>
</dbReference>
<feature type="region of interest" description="Disordered" evidence="3">
    <location>
        <begin position="131"/>
        <end position="150"/>
    </location>
</feature>
<feature type="domain" description="Response regulatory" evidence="4">
    <location>
        <begin position="2"/>
        <end position="121"/>
    </location>
</feature>
<evidence type="ECO:0000259" key="4">
    <source>
        <dbReference type="PROSITE" id="PS50110"/>
    </source>
</evidence>
<dbReference type="SMART" id="SM00448">
    <property type="entry name" value="REC"/>
    <property type="match status" value="1"/>
</dbReference>
<dbReference type="InterPro" id="IPR050595">
    <property type="entry name" value="Bact_response_regulator"/>
</dbReference>
<evidence type="ECO:0000313" key="6">
    <source>
        <dbReference type="Proteomes" id="UP000182284"/>
    </source>
</evidence>
<protein>
    <submittedName>
        <fullName evidence="5">Response regulator receiver domain-containing protein</fullName>
    </submittedName>
</protein>
<evidence type="ECO:0000256" key="2">
    <source>
        <dbReference type="PROSITE-ProRule" id="PRU00169"/>
    </source>
</evidence>
<accession>A0A1G7PRM0</accession>
<dbReference type="Proteomes" id="UP000182284">
    <property type="component" value="Unassembled WGS sequence"/>
</dbReference>
<name>A0A1G7PRM0_9RHOB</name>
<dbReference type="PANTHER" id="PTHR44591:SF3">
    <property type="entry name" value="RESPONSE REGULATORY DOMAIN-CONTAINING PROTEIN"/>
    <property type="match status" value="1"/>
</dbReference>
<dbReference type="PANTHER" id="PTHR44591">
    <property type="entry name" value="STRESS RESPONSE REGULATOR PROTEIN 1"/>
    <property type="match status" value="1"/>
</dbReference>
<evidence type="ECO:0000313" key="5">
    <source>
        <dbReference type="EMBL" id="SDF88875.1"/>
    </source>
</evidence>
<dbReference type="PROSITE" id="PS50110">
    <property type="entry name" value="RESPONSE_REGULATORY"/>
    <property type="match status" value="1"/>
</dbReference>
<organism evidence="5 6">
    <name type="scientific">Celeribacter baekdonensis</name>
    <dbReference type="NCBI Taxonomy" id="875171"/>
    <lineage>
        <taxon>Bacteria</taxon>
        <taxon>Pseudomonadati</taxon>
        <taxon>Pseudomonadota</taxon>
        <taxon>Alphaproteobacteria</taxon>
        <taxon>Rhodobacterales</taxon>
        <taxon>Roseobacteraceae</taxon>
        <taxon>Celeribacter</taxon>
    </lineage>
</organism>
<dbReference type="InterPro" id="IPR011006">
    <property type="entry name" value="CheY-like_superfamily"/>
</dbReference>
<dbReference type="Pfam" id="PF00072">
    <property type="entry name" value="Response_reg"/>
    <property type="match status" value="1"/>
</dbReference>
<proteinExistence type="predicted"/>
<dbReference type="SUPFAM" id="SSF52172">
    <property type="entry name" value="CheY-like"/>
    <property type="match status" value="1"/>
</dbReference>
<dbReference type="RefSeq" id="WP_074645961.1">
    <property type="nucleotide sequence ID" value="NZ_FNBL01000008.1"/>
</dbReference>
<dbReference type="Gene3D" id="3.40.50.2300">
    <property type="match status" value="1"/>
</dbReference>
<feature type="modified residue" description="4-aspartylphosphate" evidence="2">
    <location>
        <position position="54"/>
    </location>
</feature>